<evidence type="ECO:0000313" key="2">
    <source>
        <dbReference type="Proteomes" id="UP000030152"/>
    </source>
</evidence>
<gene>
    <name evidence="1" type="ORF">Q765_04160</name>
</gene>
<sequence length="77" mass="8948">MNTHFTPLYICIINLAKIHISLKCDNTHKHVILKTDLIIYIEDVHLHLPKAVLKIINALQHKTGMHTLAEYIVKERI</sequence>
<organism evidence="1 2">
    <name type="scientific">Flavobacterium rivuli WB 3.3-2 = DSM 21788</name>
    <dbReference type="NCBI Taxonomy" id="1121895"/>
    <lineage>
        <taxon>Bacteria</taxon>
        <taxon>Pseudomonadati</taxon>
        <taxon>Bacteroidota</taxon>
        <taxon>Flavobacteriia</taxon>
        <taxon>Flavobacteriales</taxon>
        <taxon>Flavobacteriaceae</taxon>
        <taxon>Flavobacterium</taxon>
    </lineage>
</organism>
<accession>A0A0A2MIV7</accession>
<comment type="caution">
    <text evidence="1">The sequence shown here is derived from an EMBL/GenBank/DDBJ whole genome shotgun (WGS) entry which is preliminary data.</text>
</comment>
<protein>
    <submittedName>
        <fullName evidence="1">Uncharacterized protein</fullName>
    </submittedName>
</protein>
<reference evidence="1 2" key="1">
    <citation type="submission" date="2013-09" db="EMBL/GenBank/DDBJ databases">
        <authorList>
            <person name="Zeng Z."/>
            <person name="Chen C."/>
        </authorList>
    </citation>
    <scope>NUCLEOTIDE SEQUENCE [LARGE SCALE GENOMIC DNA]</scope>
    <source>
        <strain evidence="1 2">WB 3.3-2</strain>
    </source>
</reference>
<keyword evidence="2" id="KW-1185">Reference proteome</keyword>
<proteinExistence type="predicted"/>
<dbReference type="EMBL" id="JRLX01000002">
    <property type="protein sequence ID" value="KGO88235.1"/>
    <property type="molecule type" value="Genomic_DNA"/>
</dbReference>
<evidence type="ECO:0000313" key="1">
    <source>
        <dbReference type="EMBL" id="KGO88235.1"/>
    </source>
</evidence>
<name>A0A0A2MIV7_9FLAO</name>
<dbReference type="Proteomes" id="UP000030152">
    <property type="component" value="Unassembled WGS sequence"/>
</dbReference>
<dbReference type="AlphaFoldDB" id="A0A0A2MIV7"/>